<dbReference type="Pfam" id="PF01367">
    <property type="entry name" value="5_3_exonuc"/>
    <property type="match status" value="1"/>
</dbReference>
<dbReference type="PANTHER" id="PTHR10133">
    <property type="entry name" value="DNA POLYMERASE I"/>
    <property type="match status" value="1"/>
</dbReference>
<dbReference type="GO" id="GO:0003887">
    <property type="term" value="F:DNA-directed DNA polymerase activity"/>
    <property type="evidence" value="ECO:0007669"/>
    <property type="project" value="UniProtKB-UniRule"/>
</dbReference>
<evidence type="ECO:0000256" key="12">
    <source>
        <dbReference type="ARBA" id="ARBA00023125"/>
    </source>
</evidence>
<proteinExistence type="inferred from homology"/>
<dbReference type="InterPro" id="IPR036279">
    <property type="entry name" value="5-3_exonuclease_C_sf"/>
</dbReference>
<dbReference type="CDD" id="cd09898">
    <property type="entry name" value="H3TH_53EXO"/>
    <property type="match status" value="1"/>
</dbReference>
<protein>
    <recommendedName>
        <fullName evidence="3 15">DNA polymerase I</fullName>
        <ecNumber evidence="2 15">2.7.7.7</ecNumber>
    </recommendedName>
</protein>
<dbReference type="InterPro" id="IPR002421">
    <property type="entry name" value="5-3_exonuclease"/>
</dbReference>
<dbReference type="Gene3D" id="3.40.50.1010">
    <property type="entry name" value="5'-nuclease"/>
    <property type="match status" value="1"/>
</dbReference>
<dbReference type="InterPro" id="IPR020045">
    <property type="entry name" value="DNA_polI_H3TH"/>
</dbReference>
<dbReference type="GO" id="GO:0006302">
    <property type="term" value="P:double-strand break repair"/>
    <property type="evidence" value="ECO:0007669"/>
    <property type="project" value="TreeGrafter"/>
</dbReference>
<gene>
    <name evidence="16 19" type="primary">polA</name>
    <name evidence="19" type="ORF">ENW00_05720</name>
</gene>
<keyword evidence="4 16" id="KW-0808">Transferase</keyword>
<feature type="domain" description="5'-3' exonuclease" evidence="17">
    <location>
        <begin position="20"/>
        <end position="275"/>
    </location>
</feature>
<evidence type="ECO:0000256" key="3">
    <source>
        <dbReference type="ARBA" id="ARBA00020311"/>
    </source>
</evidence>
<dbReference type="Pfam" id="PF02739">
    <property type="entry name" value="5_3_exonuc_N"/>
    <property type="match status" value="1"/>
</dbReference>
<evidence type="ECO:0000259" key="18">
    <source>
        <dbReference type="SMART" id="SM00482"/>
    </source>
</evidence>
<dbReference type="Gene3D" id="3.30.420.10">
    <property type="entry name" value="Ribonuclease H-like superfamily/Ribonuclease H"/>
    <property type="match status" value="1"/>
</dbReference>
<dbReference type="Gene3D" id="3.30.70.370">
    <property type="match status" value="1"/>
</dbReference>
<dbReference type="SMART" id="SM00475">
    <property type="entry name" value="53EXOc"/>
    <property type="match status" value="1"/>
</dbReference>
<dbReference type="CDD" id="cd09859">
    <property type="entry name" value="PIN_53EXO"/>
    <property type="match status" value="1"/>
</dbReference>
<evidence type="ECO:0000256" key="13">
    <source>
        <dbReference type="ARBA" id="ARBA00023204"/>
    </source>
</evidence>
<evidence type="ECO:0000256" key="14">
    <source>
        <dbReference type="ARBA" id="ARBA00049244"/>
    </source>
</evidence>
<sequence>MEQKSLWDLFQEDKRKTIEDRILLIDASSIIYRVYYALPPLKTKNGEITNALYGFIRILLKAVEDFKPNLIGIAFDRPEPTFRHFIYKEYKAKRPPMKDDLKAQIPWIREFLRINNLPILEEPGYEADDVIATIVKRNERSLKYILSGDLDLIQLISDNCYLIHPQKGITEFIIYDPQKVKERYGIEPYKIPLYKVLVGDESDNIPGLPGIGPKKATKILEKISNIEELKINLPMIDSDIRRVLEDNWELIERNMELVTLKDIGKNFELKPFEIKREEKVVEFLKKYELKSIIQRLFPDLQEEENIEFKDIDFDLEDIAKREKKIAFKCLGEKALEGISISFREGEGYFITSFDFNNDIRSKFEKVLISNEVEKIGSYVQRDLHFFEGNISGNVFDVSIASYLLNPERQNHSLDILIGEYLGKTNFIPQKFAGYLFDLKRILEKRIEEEELEKVLYEIEIPLIPVLHSMERWGIKVDIDYLRRLSEEFCGRIKKIEEDIYSLAGMRFNLNSPKQLSGVLFDRLKLPTGKKGKKGYSTSSSILQNLINTHPIVRKILEYRELYKLKSTYIDTIPNLVNPITGRVHTKFNPTGTATGRISSSEPNLQNIPVKSEEGRKIRSAFISEEGYYFVSLDYSQIELRIMAHLSQEPKLISSFQKGEDIHRKTASEIFGVPEDKVDDLLRSRAKAVNFGVIYGISAFGLSETAGILPEEAEKFIDTYFKHYPYVKRYIDKVLYEAREKAYVKTIFGRKRYIPEIKSINKQVRSLYERIAINAPIQGTAADIIKLAMIDIFNEIKQRNYKSRLILQIHDELILEVPEDEMEIVPKMAKEKMENIVKLLVPLVVEISVGKNLAELK</sequence>
<dbReference type="EC" id="2.7.7.7" evidence="2 15"/>
<dbReference type="SMART" id="SM00279">
    <property type="entry name" value="HhH2"/>
    <property type="match status" value="1"/>
</dbReference>
<evidence type="ECO:0000256" key="8">
    <source>
        <dbReference type="ARBA" id="ARBA00022763"/>
    </source>
</evidence>
<dbReference type="InterPro" id="IPR019760">
    <property type="entry name" value="DNA-dir_DNA_pol_A_CS"/>
</dbReference>
<evidence type="ECO:0000256" key="2">
    <source>
        <dbReference type="ARBA" id="ARBA00012417"/>
    </source>
</evidence>
<dbReference type="PANTHER" id="PTHR10133:SF27">
    <property type="entry name" value="DNA POLYMERASE NU"/>
    <property type="match status" value="1"/>
</dbReference>
<evidence type="ECO:0000256" key="11">
    <source>
        <dbReference type="ARBA" id="ARBA00022932"/>
    </source>
</evidence>
<evidence type="ECO:0000256" key="5">
    <source>
        <dbReference type="ARBA" id="ARBA00022695"/>
    </source>
</evidence>
<reference evidence="19" key="1">
    <citation type="journal article" date="2020" name="mSystems">
        <title>Genome- and Community-Level Interaction Insights into Carbon Utilization and Element Cycling Functions of Hydrothermarchaeota in Hydrothermal Sediment.</title>
        <authorList>
            <person name="Zhou Z."/>
            <person name="Liu Y."/>
            <person name="Xu W."/>
            <person name="Pan J."/>
            <person name="Luo Z.H."/>
            <person name="Li M."/>
        </authorList>
    </citation>
    <scope>NUCLEOTIDE SEQUENCE [LARGE SCALE GENOMIC DNA]</scope>
    <source>
        <strain evidence="19">SpSt-81</strain>
    </source>
</reference>
<dbReference type="InterPro" id="IPR029060">
    <property type="entry name" value="PIN-like_dom_sf"/>
</dbReference>
<dbReference type="AlphaFoldDB" id="A0A7C3RKD0"/>
<dbReference type="SUPFAM" id="SSF88723">
    <property type="entry name" value="PIN domain-like"/>
    <property type="match status" value="1"/>
</dbReference>
<name>A0A7C3RKD0_DICTH</name>
<dbReference type="NCBIfam" id="TIGR00593">
    <property type="entry name" value="pola"/>
    <property type="match status" value="1"/>
</dbReference>
<evidence type="ECO:0000256" key="10">
    <source>
        <dbReference type="ARBA" id="ARBA00022839"/>
    </source>
</evidence>
<evidence type="ECO:0000256" key="4">
    <source>
        <dbReference type="ARBA" id="ARBA00022679"/>
    </source>
</evidence>
<keyword evidence="6 16" id="KW-0235">DNA replication</keyword>
<evidence type="ECO:0000256" key="15">
    <source>
        <dbReference type="NCBIfam" id="TIGR00593"/>
    </source>
</evidence>
<evidence type="ECO:0000256" key="9">
    <source>
        <dbReference type="ARBA" id="ARBA00022801"/>
    </source>
</evidence>
<dbReference type="FunFam" id="1.10.150.20:FF:000002">
    <property type="entry name" value="DNA polymerase I"/>
    <property type="match status" value="1"/>
</dbReference>
<dbReference type="PROSITE" id="PS00447">
    <property type="entry name" value="DNA_POLYMERASE_A"/>
    <property type="match status" value="1"/>
</dbReference>
<dbReference type="Gene3D" id="1.10.150.20">
    <property type="entry name" value="5' to 3' exonuclease, C-terminal subdomain"/>
    <property type="match status" value="2"/>
</dbReference>
<evidence type="ECO:0000256" key="1">
    <source>
        <dbReference type="ARBA" id="ARBA00007705"/>
    </source>
</evidence>
<dbReference type="GO" id="GO:0008408">
    <property type="term" value="F:3'-5' exonuclease activity"/>
    <property type="evidence" value="ECO:0007669"/>
    <property type="project" value="InterPro"/>
</dbReference>
<dbReference type="PRINTS" id="PR00868">
    <property type="entry name" value="DNAPOLI"/>
</dbReference>
<keyword evidence="12 16" id="KW-0238">DNA-binding</keyword>
<dbReference type="InterPro" id="IPR012337">
    <property type="entry name" value="RNaseH-like_sf"/>
</dbReference>
<comment type="catalytic activity">
    <reaction evidence="14 16">
        <text>DNA(n) + a 2'-deoxyribonucleoside 5'-triphosphate = DNA(n+1) + diphosphate</text>
        <dbReference type="Rhea" id="RHEA:22508"/>
        <dbReference type="Rhea" id="RHEA-COMP:17339"/>
        <dbReference type="Rhea" id="RHEA-COMP:17340"/>
        <dbReference type="ChEBI" id="CHEBI:33019"/>
        <dbReference type="ChEBI" id="CHEBI:61560"/>
        <dbReference type="ChEBI" id="CHEBI:173112"/>
        <dbReference type="EC" id="2.7.7.7"/>
    </reaction>
</comment>
<dbReference type="InterPro" id="IPR036397">
    <property type="entry name" value="RNaseH_sf"/>
</dbReference>
<dbReference type="FunFam" id="1.20.1060.10:FF:000001">
    <property type="entry name" value="DNA polymerase I"/>
    <property type="match status" value="1"/>
</dbReference>
<accession>A0A7C3RKD0</accession>
<dbReference type="InterPro" id="IPR020046">
    <property type="entry name" value="5-3_exonucl_a-hlix_arch_N"/>
</dbReference>
<dbReference type="SMART" id="SM00482">
    <property type="entry name" value="POLAc"/>
    <property type="match status" value="1"/>
</dbReference>
<dbReference type="GO" id="GO:0006261">
    <property type="term" value="P:DNA-templated DNA replication"/>
    <property type="evidence" value="ECO:0007669"/>
    <property type="project" value="UniProtKB-UniRule"/>
</dbReference>
<dbReference type="InterPro" id="IPR018320">
    <property type="entry name" value="DNA_polymerase_1"/>
</dbReference>
<dbReference type="InterPro" id="IPR008918">
    <property type="entry name" value="HhH2"/>
</dbReference>
<evidence type="ECO:0000256" key="7">
    <source>
        <dbReference type="ARBA" id="ARBA00022722"/>
    </source>
</evidence>
<dbReference type="InterPro" id="IPR002562">
    <property type="entry name" value="3'-5'_exonuclease_dom"/>
</dbReference>
<dbReference type="InterPro" id="IPR001098">
    <property type="entry name" value="DNA-dir_DNA_pol_A_palm_dom"/>
</dbReference>
<dbReference type="SUPFAM" id="SSF56672">
    <property type="entry name" value="DNA/RNA polymerases"/>
    <property type="match status" value="1"/>
</dbReference>
<comment type="similarity">
    <text evidence="1 16">Belongs to the DNA polymerase type-A family.</text>
</comment>
<dbReference type="CDD" id="cd08637">
    <property type="entry name" value="DNA_pol_A_pol_I_C"/>
    <property type="match status" value="1"/>
</dbReference>
<dbReference type="SUPFAM" id="SSF47807">
    <property type="entry name" value="5' to 3' exonuclease, C-terminal subdomain"/>
    <property type="match status" value="1"/>
</dbReference>
<dbReference type="GO" id="GO:0003677">
    <property type="term" value="F:DNA binding"/>
    <property type="evidence" value="ECO:0007669"/>
    <property type="project" value="UniProtKB-UniRule"/>
</dbReference>
<dbReference type="InterPro" id="IPR043502">
    <property type="entry name" value="DNA/RNA_pol_sf"/>
</dbReference>
<keyword evidence="9" id="KW-0378">Hydrolase</keyword>
<comment type="caution">
    <text evidence="19">The sequence shown here is derived from an EMBL/GenBank/DDBJ whole genome shotgun (WGS) entry which is preliminary data.</text>
</comment>
<evidence type="ECO:0000313" key="19">
    <source>
        <dbReference type="EMBL" id="HFX13640.1"/>
    </source>
</evidence>
<evidence type="ECO:0000256" key="6">
    <source>
        <dbReference type="ARBA" id="ARBA00022705"/>
    </source>
</evidence>
<organism evidence="19">
    <name type="scientific">Dictyoglomus thermophilum</name>
    <dbReference type="NCBI Taxonomy" id="14"/>
    <lineage>
        <taxon>Bacteria</taxon>
        <taxon>Pseudomonadati</taxon>
        <taxon>Dictyoglomota</taxon>
        <taxon>Dictyoglomia</taxon>
        <taxon>Dictyoglomales</taxon>
        <taxon>Dictyoglomaceae</taxon>
        <taxon>Dictyoglomus</taxon>
    </lineage>
</organism>
<feature type="domain" description="DNA-directed DNA polymerase family A palm" evidence="18">
    <location>
        <begin position="614"/>
        <end position="820"/>
    </location>
</feature>
<dbReference type="NCBIfam" id="NF004397">
    <property type="entry name" value="PRK05755.1"/>
    <property type="match status" value="1"/>
</dbReference>
<dbReference type="Pfam" id="PF01612">
    <property type="entry name" value="DNA_pol_A_exo1"/>
    <property type="match status" value="1"/>
</dbReference>
<keyword evidence="11 16" id="KW-0239">DNA-directed DNA polymerase</keyword>
<dbReference type="Gene3D" id="1.20.1060.10">
    <property type="entry name" value="Taq DNA Polymerase, Chain T, domain 4"/>
    <property type="match status" value="1"/>
</dbReference>
<dbReference type="Pfam" id="PF00476">
    <property type="entry name" value="DNA_pol_A"/>
    <property type="match status" value="1"/>
</dbReference>
<evidence type="ECO:0000256" key="16">
    <source>
        <dbReference type="RuleBase" id="RU004460"/>
    </source>
</evidence>
<evidence type="ECO:0000259" key="17">
    <source>
        <dbReference type="SMART" id="SM00475"/>
    </source>
</evidence>
<keyword evidence="5 16" id="KW-0548">Nucleotidyltransferase</keyword>
<dbReference type="SUPFAM" id="SSF53098">
    <property type="entry name" value="Ribonuclease H-like"/>
    <property type="match status" value="1"/>
</dbReference>
<dbReference type="GO" id="GO:0008409">
    <property type="term" value="F:5'-3' exonuclease activity"/>
    <property type="evidence" value="ECO:0007669"/>
    <property type="project" value="InterPro"/>
</dbReference>
<dbReference type="InterPro" id="IPR002298">
    <property type="entry name" value="DNA_polymerase_A"/>
</dbReference>
<dbReference type="EMBL" id="DTIN01000015">
    <property type="protein sequence ID" value="HFX13640.1"/>
    <property type="molecule type" value="Genomic_DNA"/>
</dbReference>
<keyword evidence="8 16" id="KW-0227">DNA damage</keyword>
<keyword evidence="10" id="KW-0269">Exonuclease</keyword>
<keyword evidence="7" id="KW-0540">Nuclease</keyword>
<keyword evidence="13 16" id="KW-0234">DNA repair</keyword>